<dbReference type="InterPro" id="IPR002594">
    <property type="entry name" value="GH12"/>
</dbReference>
<comment type="similarity">
    <text evidence="1 2">Belongs to the glycosyl hydrolase 12 (cellulase H) family.</text>
</comment>
<evidence type="ECO:0000313" key="6">
    <source>
        <dbReference type="Proteomes" id="UP000076584"/>
    </source>
</evidence>
<dbReference type="GO" id="GO:0008810">
    <property type="term" value="F:cellulase activity"/>
    <property type="evidence" value="ECO:0007669"/>
    <property type="project" value="InterPro"/>
</dbReference>
<dbReference type="STRING" id="1573173.A0A167DCL0"/>
<dbReference type="GO" id="GO:0016740">
    <property type="term" value="F:transferase activity"/>
    <property type="evidence" value="ECO:0007669"/>
    <property type="project" value="UniProtKB-KW"/>
</dbReference>
<evidence type="ECO:0000256" key="4">
    <source>
        <dbReference type="SAM" id="Phobius"/>
    </source>
</evidence>
<feature type="transmembrane region" description="Helical" evidence="4">
    <location>
        <begin position="73"/>
        <end position="94"/>
    </location>
</feature>
<dbReference type="AlphaFoldDB" id="A0A167DCL0"/>
<keyword evidence="2" id="KW-0326">Glycosidase</keyword>
<keyword evidence="6" id="KW-1185">Reference proteome</keyword>
<dbReference type="PANTHER" id="PTHR34002">
    <property type="entry name" value="BLR1656 PROTEIN"/>
    <property type="match status" value="1"/>
</dbReference>
<proteinExistence type="inferred from homology"/>
<keyword evidence="4" id="KW-0472">Membrane</keyword>
<keyword evidence="4" id="KW-0812">Transmembrane</keyword>
<dbReference type="SUPFAM" id="SSF49899">
    <property type="entry name" value="Concanavalin A-like lectins/glucanases"/>
    <property type="match status" value="1"/>
</dbReference>
<gene>
    <name evidence="5" type="ORF">CI238_07680</name>
</gene>
<dbReference type="PANTHER" id="PTHR34002:SF11">
    <property type="entry name" value="CONCANAVALIN A-LIKE LECTIN_GLUCANASE"/>
    <property type="match status" value="1"/>
</dbReference>
<evidence type="ECO:0000256" key="3">
    <source>
        <dbReference type="SAM" id="MobiDB-lite"/>
    </source>
</evidence>
<feature type="region of interest" description="Disordered" evidence="3">
    <location>
        <begin position="342"/>
        <end position="361"/>
    </location>
</feature>
<keyword evidence="2" id="KW-0624">Polysaccharide degradation</keyword>
<feature type="non-terminal residue" evidence="5">
    <location>
        <position position="1"/>
    </location>
</feature>
<organism evidence="5 6">
    <name type="scientific">Colletotrichum incanum</name>
    <name type="common">Soybean anthracnose fungus</name>
    <dbReference type="NCBI Taxonomy" id="1573173"/>
    <lineage>
        <taxon>Eukaryota</taxon>
        <taxon>Fungi</taxon>
        <taxon>Dikarya</taxon>
        <taxon>Ascomycota</taxon>
        <taxon>Pezizomycotina</taxon>
        <taxon>Sordariomycetes</taxon>
        <taxon>Hypocreomycetidae</taxon>
        <taxon>Glomerellales</taxon>
        <taxon>Glomerellaceae</taxon>
        <taxon>Colletotrichum</taxon>
        <taxon>Colletotrichum spaethianum species complex</taxon>
    </lineage>
</organism>
<feature type="compositionally biased region" description="Low complexity" evidence="3">
    <location>
        <begin position="351"/>
        <end position="361"/>
    </location>
</feature>
<keyword evidence="5" id="KW-0808">Transferase</keyword>
<dbReference type="EMBL" id="LFIW01001087">
    <property type="protein sequence ID" value="KZL83694.1"/>
    <property type="molecule type" value="Genomic_DNA"/>
</dbReference>
<dbReference type="Gene3D" id="2.60.120.180">
    <property type="match status" value="1"/>
</dbReference>
<reference evidence="5 6" key="1">
    <citation type="submission" date="2015-06" db="EMBL/GenBank/DDBJ databases">
        <title>Survival trade-offs in plant roots during colonization by closely related pathogenic and mutualistic fungi.</title>
        <authorList>
            <person name="Hacquard S."/>
            <person name="Kracher B."/>
            <person name="Hiruma K."/>
            <person name="Weinman A."/>
            <person name="Muench P."/>
            <person name="Garrido Oter R."/>
            <person name="Ver Loren van Themaat E."/>
            <person name="Dallerey J.-F."/>
            <person name="Damm U."/>
            <person name="Henrissat B."/>
            <person name="Lespinet O."/>
            <person name="Thon M."/>
            <person name="Kemen E."/>
            <person name="McHardy A.C."/>
            <person name="Schulze-Lefert P."/>
            <person name="O'Connell R.J."/>
        </authorList>
    </citation>
    <scope>NUCLEOTIDE SEQUENCE [LARGE SCALE GENOMIC DNA]</scope>
    <source>
        <strain evidence="5 6">MAFF 238704</strain>
    </source>
</reference>
<dbReference type="InterPro" id="IPR013319">
    <property type="entry name" value="GH11/12"/>
</dbReference>
<evidence type="ECO:0000256" key="2">
    <source>
        <dbReference type="RuleBase" id="RU361163"/>
    </source>
</evidence>
<feature type="transmembrane region" description="Helical" evidence="4">
    <location>
        <begin position="33"/>
        <end position="52"/>
    </location>
</feature>
<keyword evidence="2" id="KW-0378">Hydrolase</keyword>
<dbReference type="Proteomes" id="UP000076584">
    <property type="component" value="Unassembled WGS sequence"/>
</dbReference>
<comment type="caution">
    <text evidence="5">The sequence shown here is derived from an EMBL/GenBank/DDBJ whole genome shotgun (WGS) entry which is preliminary data.</text>
</comment>
<evidence type="ECO:0000256" key="1">
    <source>
        <dbReference type="ARBA" id="ARBA00005519"/>
    </source>
</evidence>
<name>A0A167DCL0_COLIC</name>
<dbReference type="Pfam" id="PF01670">
    <property type="entry name" value="Glyco_hydro_12"/>
    <property type="match status" value="1"/>
</dbReference>
<keyword evidence="2" id="KW-0119">Carbohydrate metabolism</keyword>
<evidence type="ECO:0000313" key="5">
    <source>
        <dbReference type="EMBL" id="KZL83694.1"/>
    </source>
</evidence>
<sequence>LTSPASPILSSFFLLFDKRGTSWTAEIGLRASLVLYLFVFWWLFTSVIRYSRPTPAVLSSVLSRHAPNHIMTFSLRSAVLAVLAAFQFIGLVVADVGDVNLCGQSDWWNSTEVPYSFNNNAWGNDSSGYQCLSVHDGGRSFSVAYKWTGDASLVKGYPYMKAHPTRLPVQLWNVTQLQVTGNWQTFVTGKEEASIDEQARAFDDVSLYANVAVDMFLSDNRENSTMVGAPIEIMIWPWWTPTVKPLGWAESTPDKDTVTIDGTPFSLYHGWNDGGQHVFSWLARTNLTKTDADYGPLLQYIWEKGMLSGALWLGQLELGTEIKHAAGDMHFEASNYTLKVVRQGDPEDKTSTTSRTSATSSNTATVTSVLVTATAEALATTAPTPTSTNAASHSLSSYRSICWWLIVITIISF</sequence>
<dbReference type="GO" id="GO:0000272">
    <property type="term" value="P:polysaccharide catabolic process"/>
    <property type="evidence" value="ECO:0007669"/>
    <property type="project" value="UniProtKB-KW"/>
</dbReference>
<dbReference type="InterPro" id="IPR013320">
    <property type="entry name" value="ConA-like_dom_sf"/>
</dbReference>
<accession>A0A167DCL0</accession>
<protein>
    <submittedName>
        <fullName evidence="5">Glycosyl transferase</fullName>
    </submittedName>
</protein>
<keyword evidence="4" id="KW-1133">Transmembrane helix</keyword>